<dbReference type="InterPro" id="IPR046117">
    <property type="entry name" value="DUF6054"/>
</dbReference>
<accession>A0A9D1FDX0</accession>
<evidence type="ECO:0000313" key="2">
    <source>
        <dbReference type="Proteomes" id="UP000824001"/>
    </source>
</evidence>
<dbReference type="EMBL" id="DVJK01000084">
    <property type="protein sequence ID" value="HIS66526.1"/>
    <property type="molecule type" value="Genomic_DNA"/>
</dbReference>
<protein>
    <submittedName>
        <fullName evidence="1">Uncharacterized protein</fullName>
    </submittedName>
</protein>
<dbReference type="Proteomes" id="UP000824001">
    <property type="component" value="Unassembled WGS sequence"/>
</dbReference>
<proteinExistence type="predicted"/>
<gene>
    <name evidence="1" type="ORF">IAC18_03070</name>
</gene>
<dbReference type="AlphaFoldDB" id="A0A9D1FDX0"/>
<organism evidence="1 2">
    <name type="scientific">Candidatus Scatomorpha merdipullorum</name>
    <dbReference type="NCBI Taxonomy" id="2840927"/>
    <lineage>
        <taxon>Bacteria</taxon>
        <taxon>Bacillati</taxon>
        <taxon>Bacillota</taxon>
        <taxon>Clostridia</taxon>
        <taxon>Eubacteriales</taxon>
        <taxon>Candidatus Scatomorpha</taxon>
    </lineage>
</organism>
<evidence type="ECO:0000313" key="1">
    <source>
        <dbReference type="EMBL" id="HIS66526.1"/>
    </source>
</evidence>
<dbReference type="Pfam" id="PF19524">
    <property type="entry name" value="DUF6054"/>
    <property type="match status" value="1"/>
</dbReference>
<name>A0A9D1FDX0_9FIRM</name>
<sequence>MAKLEKRLRGNFDTVLAMLDEGIMSGSMSATLEDSSDFEADGVRCAVRVYERYSWTGGNRLSMSLTLFGSGSELQLSAITSGGSNAMFFKMNTIGEDAFLDTIANLLN</sequence>
<reference evidence="1" key="2">
    <citation type="journal article" date="2021" name="PeerJ">
        <title>Extensive microbial diversity within the chicken gut microbiome revealed by metagenomics and culture.</title>
        <authorList>
            <person name="Gilroy R."/>
            <person name="Ravi A."/>
            <person name="Getino M."/>
            <person name="Pursley I."/>
            <person name="Horton D.L."/>
            <person name="Alikhan N.F."/>
            <person name="Baker D."/>
            <person name="Gharbi K."/>
            <person name="Hall N."/>
            <person name="Watson M."/>
            <person name="Adriaenssens E.M."/>
            <person name="Foster-Nyarko E."/>
            <person name="Jarju S."/>
            <person name="Secka A."/>
            <person name="Antonio M."/>
            <person name="Oren A."/>
            <person name="Chaudhuri R.R."/>
            <person name="La Ragione R."/>
            <person name="Hildebrand F."/>
            <person name="Pallen M.J."/>
        </authorList>
    </citation>
    <scope>NUCLEOTIDE SEQUENCE</scope>
    <source>
        <strain evidence="1">ChiHjej10B9-9673</strain>
    </source>
</reference>
<comment type="caution">
    <text evidence="1">The sequence shown here is derived from an EMBL/GenBank/DDBJ whole genome shotgun (WGS) entry which is preliminary data.</text>
</comment>
<reference evidence="1" key="1">
    <citation type="submission" date="2020-10" db="EMBL/GenBank/DDBJ databases">
        <authorList>
            <person name="Gilroy R."/>
        </authorList>
    </citation>
    <scope>NUCLEOTIDE SEQUENCE</scope>
    <source>
        <strain evidence="1">ChiHjej10B9-9673</strain>
    </source>
</reference>